<evidence type="ECO:0000259" key="2">
    <source>
        <dbReference type="Pfam" id="PF19573"/>
    </source>
</evidence>
<dbReference type="OrthoDB" id="654178at2"/>
<sequence>MLRISFIKFRVLKITFLSFAFLLGLSEAEAQSKEFGVGVASFNYTGDLIRTYDIQNQSLGVNLFYVKNYDDGWAAKLNFEAGRIKGSDQNPIDPQAQVRSASFQDFITEISGQATYEFLDFRTDRALVKFTPYLTVGAGFFLINRAEKNADYSDIQLMIPFGGGIKYSLGPLWTLNFEFSARKLFYDYLDNISLQEVTDKRNSDFQFGDWNDNDWYYSTTISISYTFWEVDCPVPLKK</sequence>
<dbReference type="InterPro" id="IPR011250">
    <property type="entry name" value="OMP/PagP_B-barrel"/>
</dbReference>
<proteinExistence type="predicted"/>
<dbReference type="InterPro" id="IPR045743">
    <property type="entry name" value="DUF6089"/>
</dbReference>
<dbReference type="STRING" id="1028.SAMN05661096_01471"/>
<gene>
    <name evidence="3" type="ORF">SAMN05661096_01471</name>
</gene>
<dbReference type="EMBL" id="FXAW01000002">
    <property type="protein sequence ID" value="SMG24630.1"/>
    <property type="molecule type" value="Genomic_DNA"/>
</dbReference>
<evidence type="ECO:0000256" key="1">
    <source>
        <dbReference type="SAM" id="SignalP"/>
    </source>
</evidence>
<accession>A0A1X7JAX9</accession>
<dbReference type="SUPFAM" id="SSF56925">
    <property type="entry name" value="OMPA-like"/>
    <property type="match status" value="1"/>
</dbReference>
<dbReference type="Gene3D" id="2.40.160.20">
    <property type="match status" value="1"/>
</dbReference>
<protein>
    <submittedName>
        <fullName evidence="3">Outer membrane protein beta-barrel domain-containing protein</fullName>
    </submittedName>
</protein>
<dbReference type="Pfam" id="PF19573">
    <property type="entry name" value="DUF6089"/>
    <property type="match status" value="1"/>
</dbReference>
<evidence type="ECO:0000313" key="3">
    <source>
        <dbReference type="EMBL" id="SMG24630.1"/>
    </source>
</evidence>
<dbReference type="AlphaFoldDB" id="A0A1X7JAX9"/>
<dbReference type="Proteomes" id="UP000193804">
    <property type="component" value="Unassembled WGS sequence"/>
</dbReference>
<keyword evidence="1" id="KW-0732">Signal</keyword>
<dbReference type="RefSeq" id="WP_085516403.1">
    <property type="nucleotide sequence ID" value="NZ_FXAW01000002.1"/>
</dbReference>
<evidence type="ECO:0000313" key="4">
    <source>
        <dbReference type="Proteomes" id="UP000193804"/>
    </source>
</evidence>
<organism evidence="3 4">
    <name type="scientific">Marivirga sericea</name>
    <dbReference type="NCBI Taxonomy" id="1028"/>
    <lineage>
        <taxon>Bacteria</taxon>
        <taxon>Pseudomonadati</taxon>
        <taxon>Bacteroidota</taxon>
        <taxon>Cytophagia</taxon>
        <taxon>Cytophagales</taxon>
        <taxon>Marivirgaceae</taxon>
        <taxon>Marivirga</taxon>
    </lineage>
</organism>
<name>A0A1X7JAX9_9BACT</name>
<reference evidence="4" key="1">
    <citation type="submission" date="2017-04" db="EMBL/GenBank/DDBJ databases">
        <authorList>
            <person name="Varghese N."/>
            <person name="Submissions S."/>
        </authorList>
    </citation>
    <scope>NUCLEOTIDE SEQUENCE [LARGE SCALE GENOMIC DNA]</scope>
    <source>
        <strain evidence="4">DSM 4125</strain>
    </source>
</reference>
<feature type="signal peptide" evidence="1">
    <location>
        <begin position="1"/>
        <end position="30"/>
    </location>
</feature>
<feature type="domain" description="DUF6089" evidence="2">
    <location>
        <begin position="16"/>
        <end position="232"/>
    </location>
</feature>
<feature type="chain" id="PRO_5012236922" evidence="1">
    <location>
        <begin position="31"/>
        <end position="238"/>
    </location>
</feature>
<keyword evidence="4" id="KW-1185">Reference proteome</keyword>